<evidence type="ECO:0000313" key="4">
    <source>
        <dbReference type="Proteomes" id="UP001605036"/>
    </source>
</evidence>
<evidence type="ECO:0000313" key="3">
    <source>
        <dbReference type="EMBL" id="KAL2636050.1"/>
    </source>
</evidence>
<feature type="compositionally biased region" description="Polar residues" evidence="1">
    <location>
        <begin position="21"/>
        <end position="42"/>
    </location>
</feature>
<keyword evidence="2" id="KW-0472">Membrane</keyword>
<proteinExistence type="predicted"/>
<evidence type="ECO:0000256" key="1">
    <source>
        <dbReference type="SAM" id="MobiDB-lite"/>
    </source>
</evidence>
<sequence>MIDCHPCQGSGHLLDAMETFPNKQNNNNNYSTAPPPTISSRLRTAFGRFPGGKKNKGVNAMENGSTMMRAQHEHDEDDEEQQQQHHGGGDSPHAAAAARSQRAKSSNLLSRLKLAFIMLLIYTVLWFTLRFIRLTATARSDLQLQESGMMTESVSTVSTQP</sequence>
<reference evidence="3 4" key="1">
    <citation type="submission" date="2024-09" db="EMBL/GenBank/DDBJ databases">
        <title>Chromosome-scale assembly of Riccia fluitans.</title>
        <authorList>
            <person name="Paukszto L."/>
            <person name="Sawicki J."/>
            <person name="Karawczyk K."/>
            <person name="Piernik-Szablinska J."/>
            <person name="Szczecinska M."/>
            <person name="Mazdziarz M."/>
        </authorList>
    </citation>
    <scope>NUCLEOTIDE SEQUENCE [LARGE SCALE GENOMIC DNA]</scope>
    <source>
        <strain evidence="3">Rf_01</strain>
        <tissue evidence="3">Aerial parts of the thallus</tissue>
    </source>
</reference>
<dbReference type="EMBL" id="JBHFFA010000003">
    <property type="protein sequence ID" value="KAL2636050.1"/>
    <property type="molecule type" value="Genomic_DNA"/>
</dbReference>
<protein>
    <submittedName>
        <fullName evidence="3">Uncharacterized protein</fullName>
    </submittedName>
</protein>
<gene>
    <name evidence="3" type="ORF">R1flu_007529</name>
</gene>
<feature type="transmembrane region" description="Helical" evidence="2">
    <location>
        <begin position="112"/>
        <end position="132"/>
    </location>
</feature>
<dbReference type="AlphaFoldDB" id="A0ABD1YZ47"/>
<keyword evidence="2" id="KW-1133">Transmembrane helix</keyword>
<evidence type="ECO:0000256" key="2">
    <source>
        <dbReference type="SAM" id="Phobius"/>
    </source>
</evidence>
<dbReference type="Proteomes" id="UP001605036">
    <property type="component" value="Unassembled WGS sequence"/>
</dbReference>
<accession>A0ABD1YZ47</accession>
<organism evidence="3 4">
    <name type="scientific">Riccia fluitans</name>
    <dbReference type="NCBI Taxonomy" id="41844"/>
    <lineage>
        <taxon>Eukaryota</taxon>
        <taxon>Viridiplantae</taxon>
        <taxon>Streptophyta</taxon>
        <taxon>Embryophyta</taxon>
        <taxon>Marchantiophyta</taxon>
        <taxon>Marchantiopsida</taxon>
        <taxon>Marchantiidae</taxon>
        <taxon>Marchantiales</taxon>
        <taxon>Ricciaceae</taxon>
        <taxon>Riccia</taxon>
    </lineage>
</organism>
<feature type="region of interest" description="Disordered" evidence="1">
    <location>
        <begin position="18"/>
        <end position="99"/>
    </location>
</feature>
<keyword evidence="2" id="KW-0812">Transmembrane</keyword>
<keyword evidence="4" id="KW-1185">Reference proteome</keyword>
<comment type="caution">
    <text evidence="3">The sequence shown here is derived from an EMBL/GenBank/DDBJ whole genome shotgun (WGS) entry which is preliminary data.</text>
</comment>
<name>A0ABD1YZ47_9MARC</name>